<dbReference type="InterPro" id="IPR004547">
    <property type="entry name" value="Glucosamine6P_isomerase"/>
</dbReference>
<proteinExistence type="predicted"/>
<organism evidence="2 3">
    <name type="scientific">Phycomyces blakesleeanus</name>
    <dbReference type="NCBI Taxonomy" id="4837"/>
    <lineage>
        <taxon>Eukaryota</taxon>
        <taxon>Fungi</taxon>
        <taxon>Fungi incertae sedis</taxon>
        <taxon>Mucoromycota</taxon>
        <taxon>Mucoromycotina</taxon>
        <taxon>Mucoromycetes</taxon>
        <taxon>Mucorales</taxon>
        <taxon>Phycomycetaceae</taxon>
        <taxon>Phycomyces</taxon>
    </lineage>
</organism>
<protein>
    <submittedName>
        <fullName evidence="2">Glucosamine-6-phosphate isomerase</fullName>
    </submittedName>
</protein>
<keyword evidence="3" id="KW-1185">Reference proteome</keyword>
<name>A0ABR3AWF9_PHYBL</name>
<dbReference type="Proteomes" id="UP001448207">
    <property type="component" value="Unassembled WGS sequence"/>
</dbReference>
<evidence type="ECO:0000313" key="3">
    <source>
        <dbReference type="Proteomes" id="UP001448207"/>
    </source>
</evidence>
<accession>A0ABR3AWF9</accession>
<keyword evidence="2" id="KW-0413">Isomerase</keyword>
<evidence type="ECO:0000313" key="2">
    <source>
        <dbReference type="EMBL" id="KAL0084280.1"/>
    </source>
</evidence>
<dbReference type="PANTHER" id="PTHR11280">
    <property type="entry name" value="GLUCOSAMINE-6-PHOSPHATE ISOMERASE"/>
    <property type="match status" value="1"/>
</dbReference>
<dbReference type="InterPro" id="IPR037171">
    <property type="entry name" value="NagB/RpiA_transferase-like"/>
</dbReference>
<dbReference type="GO" id="GO:0016853">
    <property type="term" value="F:isomerase activity"/>
    <property type="evidence" value="ECO:0007669"/>
    <property type="project" value="UniProtKB-KW"/>
</dbReference>
<reference evidence="2 3" key="1">
    <citation type="submission" date="2024-04" db="EMBL/GenBank/DDBJ databases">
        <title>Symmetric and asymmetric DNA N6-adenine methylation regulates different biological responses in Mucorales.</title>
        <authorList>
            <consortium name="Lawrence Berkeley National Laboratory"/>
            <person name="Lax C."/>
            <person name="Mondo S.J."/>
            <person name="Osorio-Concepcion M."/>
            <person name="Muszewska A."/>
            <person name="Corrochano-Luque M."/>
            <person name="Gutierrez G."/>
            <person name="Riley R."/>
            <person name="Lipzen A."/>
            <person name="Guo J."/>
            <person name="Hundley H."/>
            <person name="Amirebrahimi M."/>
            <person name="Ng V."/>
            <person name="Lorenzo-Gutierrez D."/>
            <person name="Binder U."/>
            <person name="Yang J."/>
            <person name="Song Y."/>
            <person name="Canovas D."/>
            <person name="Navarro E."/>
            <person name="Freitag M."/>
            <person name="Gabaldon T."/>
            <person name="Grigoriev I.V."/>
            <person name="Corrochano L.M."/>
            <person name="Nicolas F.E."/>
            <person name="Garre V."/>
        </authorList>
    </citation>
    <scope>NUCLEOTIDE SEQUENCE [LARGE SCALE GENOMIC DNA]</scope>
    <source>
        <strain evidence="2 3">L51</strain>
    </source>
</reference>
<comment type="caution">
    <text evidence="2">The sequence shown here is derived from an EMBL/GenBank/DDBJ whole genome shotgun (WGS) entry which is preliminary data.</text>
</comment>
<comment type="catalytic activity">
    <reaction evidence="1">
        <text>alpha-D-glucosamine 6-phosphate + H2O = beta-D-fructose 6-phosphate + NH4(+)</text>
        <dbReference type="Rhea" id="RHEA:12172"/>
        <dbReference type="ChEBI" id="CHEBI:15377"/>
        <dbReference type="ChEBI" id="CHEBI:28938"/>
        <dbReference type="ChEBI" id="CHEBI:57634"/>
        <dbReference type="ChEBI" id="CHEBI:75989"/>
        <dbReference type="EC" id="3.5.99.6"/>
    </reaction>
</comment>
<evidence type="ECO:0000256" key="1">
    <source>
        <dbReference type="ARBA" id="ARBA00000644"/>
    </source>
</evidence>
<dbReference type="EMBL" id="JBCLYO010000012">
    <property type="protein sequence ID" value="KAL0084280.1"/>
    <property type="molecule type" value="Genomic_DNA"/>
</dbReference>
<dbReference type="PANTHER" id="PTHR11280:SF5">
    <property type="entry name" value="GLUCOSAMINE-6-PHOSPHATE ISOMERASE"/>
    <property type="match status" value="1"/>
</dbReference>
<dbReference type="Gene3D" id="3.40.50.1360">
    <property type="match status" value="1"/>
</dbReference>
<gene>
    <name evidence="2" type="ORF">J3Q64DRAFT_1814612</name>
</gene>
<sequence length="227" mass="25954">MRLDIQEDTKAVVDYTATYINNCIIQFKPTSRHPFALRFLTGSSLISGYKILAIFYQDGELSFEHVVTFNTDEYVGLSSSHPKFYRSFIGYAPDLDRECSRYEAVIRRIGLIRLNGHIIFNEPDMAKLPRVALTVGVAQVVLIEAIMDYREVLIIITGVRKTLKAIALAECIEQGIYPKGLIVCYEDETLELHVKTVKYFKPIEHIQQEIIKSCSLILEDSYSIIKH</sequence>
<dbReference type="SUPFAM" id="SSF100950">
    <property type="entry name" value="NagB/RpiA/CoA transferase-like"/>
    <property type="match status" value="1"/>
</dbReference>